<dbReference type="InterPro" id="IPR003439">
    <property type="entry name" value="ABC_transporter-like_ATP-bd"/>
</dbReference>
<dbReference type="SUPFAM" id="SSF52540">
    <property type="entry name" value="P-loop containing nucleoside triphosphate hydrolases"/>
    <property type="match status" value="1"/>
</dbReference>
<dbReference type="STRING" id="525245.HMPREF0044_0988"/>
<evidence type="ECO:0000313" key="5">
    <source>
        <dbReference type="EMBL" id="EEH63969.1"/>
    </source>
</evidence>
<evidence type="ECO:0000256" key="1">
    <source>
        <dbReference type="ARBA" id="ARBA00022448"/>
    </source>
</evidence>
<dbReference type="OrthoDB" id="5296765at2"/>
<keyword evidence="1" id="KW-0813">Transport</keyword>
<name>C0W0B0_9ACTO</name>
<organism evidence="5 6">
    <name type="scientific">Gleimia coleocanis DSM 15436</name>
    <dbReference type="NCBI Taxonomy" id="525245"/>
    <lineage>
        <taxon>Bacteria</taxon>
        <taxon>Bacillati</taxon>
        <taxon>Actinomycetota</taxon>
        <taxon>Actinomycetes</taxon>
        <taxon>Actinomycetales</taxon>
        <taxon>Actinomycetaceae</taxon>
        <taxon>Gleimia</taxon>
    </lineage>
</organism>
<sequence length="231" mass="25216">MPDVALKVQELSVRYGNHEVVHGLTFAFPAGQIVAITGTNGSGKSSLIKGILGIVNASGEREIHALPPHKWEWNRIGYVPQRIAIQPGVQSTVLEVVSSGALSKGKLFYSRKVKQTSLEKLKEVGMDHRLHSPFNQLSGGQQQRVLIARALVKNPDLLIMDEPLSGIDTQSAQTLANMVSLLKNQGKTVVMVLHELGPLEVHLDRVITLQQGEILADSTNPAEWKLEAHHA</sequence>
<dbReference type="GO" id="GO:0005524">
    <property type="term" value="F:ATP binding"/>
    <property type="evidence" value="ECO:0007669"/>
    <property type="project" value="UniProtKB-KW"/>
</dbReference>
<reference evidence="5 6" key="1">
    <citation type="submission" date="2009-01" db="EMBL/GenBank/DDBJ databases">
        <authorList>
            <person name="Qin X."/>
            <person name="Bachman B."/>
            <person name="Battles P."/>
            <person name="Bell A."/>
            <person name="Bess C."/>
            <person name="Bickham C."/>
            <person name="Chaboub L."/>
            <person name="Chen D."/>
            <person name="Coyle M."/>
            <person name="Deiros D.R."/>
            <person name="Dinh H."/>
            <person name="Forbes L."/>
            <person name="Fowler G."/>
            <person name="Francisco L."/>
            <person name="Fu Q."/>
            <person name="Gubbala S."/>
            <person name="Hale W."/>
            <person name="Han Y."/>
            <person name="Hemphill L."/>
            <person name="Highlander S.K."/>
            <person name="Hirani K."/>
            <person name="Hogues M."/>
            <person name="Jackson L."/>
            <person name="Jakkamsetti A."/>
            <person name="Javaid M."/>
            <person name="Jiang H."/>
            <person name="Korchina V."/>
            <person name="Kovar C."/>
            <person name="Lara F."/>
            <person name="Lee S."/>
            <person name="Mata R."/>
            <person name="Mathew T."/>
            <person name="Moen C."/>
            <person name="Morales K."/>
            <person name="Munidasa M."/>
            <person name="Nazareth L."/>
            <person name="Ngo R."/>
            <person name="Nguyen L."/>
            <person name="Okwuonu G."/>
            <person name="Ongeri F."/>
            <person name="Patil S."/>
            <person name="Petrosino J."/>
            <person name="Pham C."/>
            <person name="Pham P."/>
            <person name="Pu L.-L."/>
            <person name="Puazo M."/>
            <person name="Raj R."/>
            <person name="Reid J."/>
            <person name="Rouhana J."/>
            <person name="Saada N."/>
            <person name="Shang Y."/>
            <person name="Simmons D."/>
            <person name="Thornton R."/>
            <person name="Warren J."/>
            <person name="Weissenberger G."/>
            <person name="Zhang J."/>
            <person name="Zhang L."/>
            <person name="Zhou C."/>
            <person name="Zhu D."/>
            <person name="Muzny D."/>
            <person name="Worley K."/>
            <person name="Gibbs R."/>
        </authorList>
    </citation>
    <scope>NUCLEOTIDE SEQUENCE [LARGE SCALE GENOMIC DNA]</scope>
    <source>
        <strain evidence="5 6">DSM 15436</strain>
    </source>
</reference>
<dbReference type="SMART" id="SM00382">
    <property type="entry name" value="AAA"/>
    <property type="match status" value="1"/>
</dbReference>
<feature type="domain" description="ABC transporter" evidence="4">
    <location>
        <begin position="6"/>
        <end position="230"/>
    </location>
</feature>
<keyword evidence="3 5" id="KW-0067">ATP-binding</keyword>
<evidence type="ECO:0000256" key="3">
    <source>
        <dbReference type="ARBA" id="ARBA00022840"/>
    </source>
</evidence>
<dbReference type="InterPro" id="IPR050153">
    <property type="entry name" value="Metal_Ion_Import_ABC"/>
</dbReference>
<comment type="caution">
    <text evidence="5">The sequence shown here is derived from an EMBL/GenBank/DDBJ whole genome shotgun (WGS) entry which is preliminary data.</text>
</comment>
<dbReference type="InterPro" id="IPR017871">
    <property type="entry name" value="ABC_transporter-like_CS"/>
</dbReference>
<dbReference type="PANTHER" id="PTHR42734">
    <property type="entry name" value="METAL TRANSPORT SYSTEM ATP-BINDING PROTEIN TM_0124-RELATED"/>
    <property type="match status" value="1"/>
</dbReference>
<dbReference type="HOGENOM" id="CLU_000604_1_11_11"/>
<evidence type="ECO:0000259" key="4">
    <source>
        <dbReference type="PROSITE" id="PS50893"/>
    </source>
</evidence>
<dbReference type="PROSITE" id="PS50893">
    <property type="entry name" value="ABC_TRANSPORTER_2"/>
    <property type="match status" value="1"/>
</dbReference>
<proteinExistence type="predicted"/>
<evidence type="ECO:0000313" key="6">
    <source>
        <dbReference type="Proteomes" id="UP000010301"/>
    </source>
</evidence>
<keyword evidence="6" id="KW-1185">Reference proteome</keyword>
<dbReference type="GO" id="GO:0016887">
    <property type="term" value="F:ATP hydrolysis activity"/>
    <property type="evidence" value="ECO:0007669"/>
    <property type="project" value="InterPro"/>
</dbReference>
<dbReference type="AlphaFoldDB" id="C0W0B0"/>
<evidence type="ECO:0000256" key="2">
    <source>
        <dbReference type="ARBA" id="ARBA00022741"/>
    </source>
</evidence>
<dbReference type="InterPro" id="IPR003593">
    <property type="entry name" value="AAA+_ATPase"/>
</dbReference>
<dbReference type="Proteomes" id="UP000010301">
    <property type="component" value="Unassembled WGS sequence"/>
</dbReference>
<dbReference type="Pfam" id="PF00005">
    <property type="entry name" value="ABC_tran"/>
    <property type="match status" value="1"/>
</dbReference>
<keyword evidence="2" id="KW-0547">Nucleotide-binding</keyword>
<accession>C0W0B0</accession>
<dbReference type="PROSITE" id="PS00211">
    <property type="entry name" value="ABC_TRANSPORTER_1"/>
    <property type="match status" value="1"/>
</dbReference>
<dbReference type="eggNOG" id="COG1121">
    <property type="taxonomic scope" value="Bacteria"/>
</dbReference>
<dbReference type="Gene3D" id="3.40.50.300">
    <property type="entry name" value="P-loop containing nucleotide triphosphate hydrolases"/>
    <property type="match status" value="1"/>
</dbReference>
<protein>
    <submittedName>
        <fullName evidence="5">ABC transporter, ATP-binding protein</fullName>
    </submittedName>
</protein>
<dbReference type="InterPro" id="IPR027417">
    <property type="entry name" value="P-loop_NTPase"/>
</dbReference>
<gene>
    <name evidence="5" type="ORF">HMPREF0044_0988</name>
</gene>
<dbReference type="RefSeq" id="WP_006546760.1">
    <property type="nucleotide sequence ID" value="NZ_DS999543.1"/>
</dbReference>
<dbReference type="EMBL" id="ACFG01000030">
    <property type="protein sequence ID" value="EEH63969.1"/>
    <property type="molecule type" value="Genomic_DNA"/>
</dbReference>